<dbReference type="AlphaFoldDB" id="A0A1E1LUS5"/>
<protein>
    <submittedName>
        <fullName evidence="1">Uncharacterized protein</fullName>
    </submittedName>
</protein>
<evidence type="ECO:0000313" key="1">
    <source>
        <dbReference type="EMBL" id="CZT40528.1"/>
    </source>
</evidence>
<gene>
    <name evidence="1" type="ORF">RSE6_00224</name>
</gene>
<sequence>MAVALTVGTAQLLQLGVSLSDVALVLSQGRKIGNWLRTSNNDEELLSSIGEKQEAILKRRDLVDVTYMERKWNQIAFVYQGHHHNSSSQIQNKSAVGAGLSAFSWLMVVVVAALDLCLPSTGIKSLIRKVFKRVLNGDDEQEDSLRVLLITNIESWRETGCVRNISGVVAHAVRDCRLKHIEGYAISQLNPAEIQEMEEFLVWLLKGDSYDFQAVSVIVFAVAVGIGKAKVKIRTEGSRIYETEPVVQYIESGRLNIAIHYVSGSHGIGSAAQQISYPRGSPHEMIESIRTSRTTHNRMSHLWDLGSKAASKIYLVAEAEFPYTQDSEIYYVSENRDESRKRFGTEVLMLAGRSFPEQSESVLLAIEVLAEGVEGEKLTWLHQRTELDFLKRAKVSIDDHTEENVALWLQYQALVFGFYYELLSQLISFDLVQEQAYFKGLWGHGSTTFLAMCVEFGDIMRRQRKISRSHVLYMLSTMYAGRQKSFAALSTGKGLLGIIGPISILAKPLLRTTDIPNEIASFMLVDLPILDLAPDVDGELFASAGGGVEFDVKPSSQDCLKSQGQFQKWSIHAKMGVLFGDGMPGVVMAARCGGRLVGWFNPIAADVAFLSTAYVKKRHEEETDYTDTFTFEGFEVDDHDWQDGHLPRWTGDKGTRVGIVHSTGCPALRYAAAGMYVEVGDEIAIATDDLETAHGRVDGQDGGMIIG</sequence>
<dbReference type="Proteomes" id="UP000177625">
    <property type="component" value="Unassembled WGS sequence"/>
</dbReference>
<organism evidence="1 2">
    <name type="scientific">Rhynchosporium secalis</name>
    <name type="common">Barley scald fungus</name>
    <dbReference type="NCBI Taxonomy" id="38038"/>
    <lineage>
        <taxon>Eukaryota</taxon>
        <taxon>Fungi</taxon>
        <taxon>Dikarya</taxon>
        <taxon>Ascomycota</taxon>
        <taxon>Pezizomycotina</taxon>
        <taxon>Leotiomycetes</taxon>
        <taxon>Helotiales</taxon>
        <taxon>Ploettnerulaceae</taxon>
        <taxon>Rhynchosporium</taxon>
    </lineage>
</organism>
<accession>A0A1E1LUS5</accession>
<keyword evidence="2" id="KW-1185">Reference proteome</keyword>
<dbReference type="EMBL" id="FJVC01000003">
    <property type="protein sequence ID" value="CZT40528.1"/>
    <property type="molecule type" value="Genomic_DNA"/>
</dbReference>
<proteinExistence type="predicted"/>
<name>A0A1E1LUS5_RHYSE</name>
<reference evidence="2" key="1">
    <citation type="submission" date="2016-03" db="EMBL/GenBank/DDBJ databases">
        <authorList>
            <person name="Guldener U."/>
        </authorList>
    </citation>
    <scope>NUCLEOTIDE SEQUENCE [LARGE SCALE GENOMIC DNA]</scope>
</reference>
<evidence type="ECO:0000313" key="2">
    <source>
        <dbReference type="Proteomes" id="UP000177625"/>
    </source>
</evidence>